<keyword evidence="4 6" id="KW-0413">Isomerase</keyword>
<organism evidence="7 8">
    <name type="scientific">Kushneria sinocarnis</name>
    <dbReference type="NCBI Taxonomy" id="595502"/>
    <lineage>
        <taxon>Bacteria</taxon>
        <taxon>Pseudomonadati</taxon>
        <taxon>Pseudomonadota</taxon>
        <taxon>Gammaproteobacteria</taxon>
        <taxon>Oceanospirillales</taxon>
        <taxon>Halomonadaceae</taxon>
        <taxon>Kushneria</taxon>
    </lineage>
</organism>
<proteinExistence type="inferred from homology"/>
<dbReference type="GO" id="GO:0062193">
    <property type="term" value="F:D-ribose pyranase activity"/>
    <property type="evidence" value="ECO:0007669"/>
    <property type="project" value="UniProtKB-EC"/>
</dbReference>
<dbReference type="InterPro" id="IPR023750">
    <property type="entry name" value="RbsD-like_sf"/>
</dbReference>
<feature type="binding site" evidence="6">
    <location>
        <position position="41"/>
    </location>
    <ligand>
        <name>substrate</name>
    </ligand>
</feature>
<dbReference type="EC" id="5.4.99.62" evidence="2 6"/>
<comment type="subcellular location">
    <subcellularLocation>
        <location evidence="6">Cytoplasm</location>
    </subcellularLocation>
</comment>
<evidence type="ECO:0000256" key="3">
    <source>
        <dbReference type="ARBA" id="ARBA00022490"/>
    </source>
</evidence>
<dbReference type="PANTHER" id="PTHR37831:SF1">
    <property type="entry name" value="D-RIBOSE PYRANASE"/>
    <property type="match status" value="1"/>
</dbReference>
<evidence type="ECO:0000313" key="8">
    <source>
        <dbReference type="Proteomes" id="UP000281975"/>
    </source>
</evidence>
<evidence type="ECO:0000256" key="6">
    <source>
        <dbReference type="HAMAP-Rule" id="MF_01661"/>
    </source>
</evidence>
<comment type="function">
    <text evidence="6">Catalyzes the interconversion of beta-pyran and beta-furan forms of D-ribose.</text>
</comment>
<dbReference type="GO" id="GO:0016872">
    <property type="term" value="F:intramolecular lyase activity"/>
    <property type="evidence" value="ECO:0007669"/>
    <property type="project" value="UniProtKB-UniRule"/>
</dbReference>
<dbReference type="EMBL" id="RBIN01000005">
    <property type="protein sequence ID" value="RKR03460.1"/>
    <property type="molecule type" value="Genomic_DNA"/>
</dbReference>
<keyword evidence="8" id="KW-1185">Reference proteome</keyword>
<comment type="similarity">
    <text evidence="6">Belongs to the RbsD / FucU family. RbsD subfamily.</text>
</comment>
<dbReference type="PANTHER" id="PTHR37831">
    <property type="entry name" value="D-RIBOSE PYRANASE"/>
    <property type="match status" value="1"/>
</dbReference>
<dbReference type="GO" id="GO:0005829">
    <property type="term" value="C:cytosol"/>
    <property type="evidence" value="ECO:0007669"/>
    <property type="project" value="TreeGrafter"/>
</dbReference>
<gene>
    <name evidence="6" type="primary">rbsD</name>
    <name evidence="7" type="ORF">C7446_1985</name>
</gene>
<evidence type="ECO:0000256" key="1">
    <source>
        <dbReference type="ARBA" id="ARBA00000223"/>
    </source>
</evidence>
<dbReference type="HAMAP" id="MF_01661">
    <property type="entry name" value="D_rib_pyranase"/>
    <property type="match status" value="1"/>
</dbReference>
<keyword evidence="5 6" id="KW-0119">Carbohydrate metabolism</keyword>
<evidence type="ECO:0000256" key="5">
    <source>
        <dbReference type="ARBA" id="ARBA00023277"/>
    </source>
</evidence>
<feature type="binding site" evidence="6">
    <location>
        <position position="115"/>
    </location>
    <ligand>
        <name>substrate</name>
    </ligand>
</feature>
<dbReference type="AlphaFoldDB" id="A0A420WWJ0"/>
<feature type="binding site" evidence="6">
    <location>
        <begin position="137"/>
        <end position="139"/>
    </location>
    <ligand>
        <name>substrate</name>
    </ligand>
</feature>
<evidence type="ECO:0000256" key="2">
    <source>
        <dbReference type="ARBA" id="ARBA00012862"/>
    </source>
</evidence>
<dbReference type="InterPro" id="IPR023064">
    <property type="entry name" value="D-ribose_pyranase"/>
</dbReference>
<dbReference type="SUPFAM" id="SSF102546">
    <property type="entry name" value="RbsD-like"/>
    <property type="match status" value="1"/>
</dbReference>
<protein>
    <recommendedName>
        <fullName evidence="2 6">D-ribose pyranase</fullName>
        <ecNumber evidence="2 6">5.4.99.62</ecNumber>
    </recommendedName>
</protein>
<comment type="catalytic activity">
    <reaction evidence="1 6">
        <text>beta-D-ribopyranose = beta-D-ribofuranose</text>
        <dbReference type="Rhea" id="RHEA:25432"/>
        <dbReference type="ChEBI" id="CHEBI:27476"/>
        <dbReference type="ChEBI" id="CHEBI:47002"/>
        <dbReference type="EC" id="5.4.99.62"/>
    </reaction>
</comment>
<dbReference type="UniPathway" id="UPA00916">
    <property type="reaction ID" value="UER00888"/>
</dbReference>
<dbReference type="InterPro" id="IPR007721">
    <property type="entry name" value="RbsD_FucU"/>
</dbReference>
<dbReference type="GO" id="GO:0048029">
    <property type="term" value="F:monosaccharide binding"/>
    <property type="evidence" value="ECO:0007669"/>
    <property type="project" value="InterPro"/>
</dbReference>
<comment type="caution">
    <text evidence="7">The sequence shown here is derived from an EMBL/GenBank/DDBJ whole genome shotgun (WGS) entry which is preliminary data.</text>
</comment>
<comment type="subunit">
    <text evidence="6">Homodecamer.</text>
</comment>
<dbReference type="Gene3D" id="3.40.1650.10">
    <property type="entry name" value="RbsD-like domain"/>
    <property type="match status" value="1"/>
</dbReference>
<feature type="active site" description="Proton donor" evidence="6">
    <location>
        <position position="33"/>
    </location>
</feature>
<dbReference type="Pfam" id="PF05025">
    <property type="entry name" value="RbsD_FucU"/>
    <property type="match status" value="1"/>
</dbReference>
<reference evidence="7 8" key="1">
    <citation type="submission" date="2018-10" db="EMBL/GenBank/DDBJ databases">
        <title>Genomic Encyclopedia of Type Strains, Phase IV (KMG-IV): sequencing the most valuable type-strain genomes for metagenomic binning, comparative biology and taxonomic classification.</title>
        <authorList>
            <person name="Goeker M."/>
        </authorList>
    </citation>
    <scope>NUCLEOTIDE SEQUENCE [LARGE SCALE GENOMIC DNA]</scope>
    <source>
        <strain evidence="7 8">DSM 23229</strain>
    </source>
</reference>
<dbReference type="GO" id="GO:0019303">
    <property type="term" value="P:D-ribose catabolic process"/>
    <property type="evidence" value="ECO:0007669"/>
    <property type="project" value="UniProtKB-UniRule"/>
</dbReference>
<evidence type="ECO:0000256" key="4">
    <source>
        <dbReference type="ARBA" id="ARBA00023235"/>
    </source>
</evidence>
<sequence>MLALHFSSSRKTTVKKAGLLNAPLNTLIAELGHTDVIAIADAGLPIPAHVPRIDLAITPGFPDFLGVLDAMLAELCIEGATLAEEITTRNAGLERQLRQRLDRLTPAITPVHLAHEHFKARLQEVRGVVRTGECTPYANILLHCGVPF</sequence>
<evidence type="ECO:0000313" key="7">
    <source>
        <dbReference type="EMBL" id="RKR03460.1"/>
    </source>
</evidence>
<comment type="pathway">
    <text evidence="6">Carbohydrate metabolism; D-ribose degradation; D-ribose 5-phosphate from beta-D-ribopyranose: step 1/2.</text>
</comment>
<dbReference type="Proteomes" id="UP000281975">
    <property type="component" value="Unassembled WGS sequence"/>
</dbReference>
<dbReference type="NCBIfam" id="NF008761">
    <property type="entry name" value="PRK11797.1"/>
    <property type="match status" value="1"/>
</dbReference>
<accession>A0A420WWJ0</accession>
<keyword evidence="3 6" id="KW-0963">Cytoplasm</keyword>
<name>A0A420WWJ0_9GAMM</name>